<feature type="region of interest" description="Disordered" evidence="1">
    <location>
        <begin position="153"/>
        <end position="204"/>
    </location>
</feature>
<dbReference type="RefSeq" id="WP_258854963.1">
    <property type="nucleotide sequence ID" value="NZ_JANUGV010000001.1"/>
</dbReference>
<keyword evidence="5" id="KW-1185">Reference proteome</keyword>
<dbReference type="EMBL" id="JANUGV010000001">
    <property type="protein sequence ID" value="MCS0607211.1"/>
    <property type="molecule type" value="Genomic_DNA"/>
</dbReference>
<dbReference type="Pfam" id="PF04773">
    <property type="entry name" value="FecR"/>
    <property type="match status" value="1"/>
</dbReference>
<dbReference type="PANTHER" id="PTHR38731:SF1">
    <property type="entry name" value="FECR PROTEIN DOMAIN-CONTAINING PROTEIN"/>
    <property type="match status" value="1"/>
</dbReference>
<gene>
    <name evidence="4" type="ORF">NX773_03395</name>
</gene>
<proteinExistence type="predicted"/>
<name>A0ABT2BFC1_9BURK</name>
<accession>A0ABT2BFC1</accession>
<keyword evidence="2" id="KW-0732">Signal</keyword>
<protein>
    <submittedName>
        <fullName evidence="4">FecR family protein</fullName>
    </submittedName>
</protein>
<feature type="domain" description="FecR protein" evidence="3">
    <location>
        <begin position="63"/>
        <end position="149"/>
    </location>
</feature>
<evidence type="ECO:0000313" key="4">
    <source>
        <dbReference type="EMBL" id="MCS0607211.1"/>
    </source>
</evidence>
<evidence type="ECO:0000256" key="2">
    <source>
        <dbReference type="SAM" id="SignalP"/>
    </source>
</evidence>
<feature type="chain" id="PRO_5046585312" evidence="2">
    <location>
        <begin position="29"/>
        <end position="280"/>
    </location>
</feature>
<dbReference type="InterPro" id="IPR006860">
    <property type="entry name" value="FecR"/>
</dbReference>
<feature type="region of interest" description="Disordered" evidence="1">
    <location>
        <begin position="250"/>
        <end position="280"/>
    </location>
</feature>
<evidence type="ECO:0000256" key="1">
    <source>
        <dbReference type="SAM" id="MobiDB-lite"/>
    </source>
</evidence>
<evidence type="ECO:0000259" key="3">
    <source>
        <dbReference type="Pfam" id="PF04773"/>
    </source>
</evidence>
<sequence>MRNLRPKLIAIEALLCAVLLLAGSTAWAQVVGTVAHLSGPLVAKKPNGTVKVLAVKSEVENGDTLVSEKNTYAQIKFVDNGEITLRPNTTFKIEKFAYDAAKPDGDSASFDLVKGGLRSVTGLLGKRNKEKFALKTPSATIGIRGTTFIAQYVPPPPVAGGPGMGPPPSGGAPGSQGPQGPVEQLLRTGGAPGPVAPPPLPPGLHLQVTDGAIVVTNNGGSQGFQAGQFGFVPSFSQPPVIVPPNPGLQFTPPPTFNPGSGGPTASNGPGQSQAVDCIVR</sequence>
<feature type="signal peptide" evidence="2">
    <location>
        <begin position="1"/>
        <end position="28"/>
    </location>
</feature>
<comment type="caution">
    <text evidence="4">The sequence shown here is derived from an EMBL/GenBank/DDBJ whole genome shotgun (WGS) entry which is preliminary data.</text>
</comment>
<reference evidence="4 5" key="1">
    <citation type="submission" date="2022-08" db="EMBL/GenBank/DDBJ databases">
        <title>Reclassification of Massilia species as members of the genera Telluria, Duganella, Pseudoduganella, Mokoshia gen. nov. and Zemynaea gen. nov. using orthogonal and non-orthogonal genome-based approaches.</title>
        <authorList>
            <person name="Bowman J.P."/>
        </authorList>
    </citation>
    <scope>NUCLEOTIDE SEQUENCE [LARGE SCALE GENOMIC DNA]</scope>
    <source>
        <strain evidence="4 5">JCM 31607</strain>
    </source>
</reference>
<evidence type="ECO:0000313" key="5">
    <source>
        <dbReference type="Proteomes" id="UP001205861"/>
    </source>
</evidence>
<feature type="compositionally biased region" description="Pro residues" evidence="1">
    <location>
        <begin position="153"/>
        <end position="170"/>
    </location>
</feature>
<feature type="compositionally biased region" description="Polar residues" evidence="1">
    <location>
        <begin position="263"/>
        <end position="274"/>
    </location>
</feature>
<dbReference type="PANTHER" id="PTHR38731">
    <property type="entry name" value="LIPL45-RELATED LIPOPROTEIN-RELATED"/>
    <property type="match status" value="1"/>
</dbReference>
<organism evidence="4 5">
    <name type="scientific">Massilia solisilvae</name>
    <dbReference type="NCBI Taxonomy" id="1811225"/>
    <lineage>
        <taxon>Bacteria</taxon>
        <taxon>Pseudomonadati</taxon>
        <taxon>Pseudomonadota</taxon>
        <taxon>Betaproteobacteria</taxon>
        <taxon>Burkholderiales</taxon>
        <taxon>Oxalobacteraceae</taxon>
        <taxon>Telluria group</taxon>
        <taxon>Massilia</taxon>
    </lineage>
</organism>
<dbReference type="Proteomes" id="UP001205861">
    <property type="component" value="Unassembled WGS sequence"/>
</dbReference>